<evidence type="ECO:0000256" key="1">
    <source>
        <dbReference type="ARBA" id="ARBA00000900"/>
    </source>
</evidence>
<evidence type="ECO:0000259" key="17">
    <source>
        <dbReference type="PROSITE" id="PS50089"/>
    </source>
</evidence>
<dbReference type="EMBL" id="KK198758">
    <property type="protein sequence ID" value="KCW70977.1"/>
    <property type="molecule type" value="Genomic_DNA"/>
</dbReference>
<keyword evidence="12 16" id="KW-0472">Membrane</keyword>
<feature type="domain" description="RING-type" evidence="17">
    <location>
        <begin position="115"/>
        <end position="157"/>
    </location>
</feature>
<evidence type="ECO:0000256" key="2">
    <source>
        <dbReference type="ARBA" id="ARBA00004167"/>
    </source>
</evidence>
<keyword evidence="7" id="KW-0479">Metal-binding</keyword>
<dbReference type="InterPro" id="IPR001841">
    <property type="entry name" value="Znf_RING"/>
</dbReference>
<dbReference type="GO" id="GO:0008270">
    <property type="term" value="F:zinc ion binding"/>
    <property type="evidence" value="ECO:0007669"/>
    <property type="project" value="UniProtKB-KW"/>
</dbReference>
<dbReference type="GO" id="GO:0061630">
    <property type="term" value="F:ubiquitin protein ligase activity"/>
    <property type="evidence" value="ECO:0000318"/>
    <property type="project" value="GO_Central"/>
</dbReference>
<keyword evidence="10" id="KW-0862">Zinc</keyword>
<dbReference type="Gene3D" id="3.30.40.10">
    <property type="entry name" value="Zinc/RING finger domain, C3HC4 (zinc finger)"/>
    <property type="match status" value="1"/>
</dbReference>
<name>A0A059BXZ9_EUCGR</name>
<sequence length="222" mass="24516">MSSSETDGGGGGGGGGGWSSGPPSPVSSLTELKLYQAFIFSVPIVFTFVLLFSFYMFYLRRRRADWVSLRMRAPLPIDDGRGDVPRTEAGLTKELREMLPVIVYKESFSVNDSQCSVCLGDYESEDRLQQVPACGHTFHMGCIDHWLATHTTCPLCRTSLLAPTNRSIEVQAEAGRGSSVQEVLQASEETETRQSQQENGFLNEQTGFRTVVLETEQHPRVA</sequence>
<evidence type="ECO:0000256" key="16">
    <source>
        <dbReference type="SAM" id="Phobius"/>
    </source>
</evidence>
<dbReference type="GO" id="GO:0016020">
    <property type="term" value="C:membrane"/>
    <property type="evidence" value="ECO:0000318"/>
    <property type="project" value="GO_Central"/>
</dbReference>
<keyword evidence="11 16" id="KW-1133">Transmembrane helix</keyword>
<feature type="region of interest" description="Disordered" evidence="15">
    <location>
        <begin position="1"/>
        <end position="22"/>
    </location>
</feature>
<evidence type="ECO:0000256" key="12">
    <source>
        <dbReference type="ARBA" id="ARBA00023136"/>
    </source>
</evidence>
<dbReference type="SUPFAM" id="SSF57850">
    <property type="entry name" value="RING/U-box"/>
    <property type="match status" value="1"/>
</dbReference>
<dbReference type="GO" id="GO:0016567">
    <property type="term" value="P:protein ubiquitination"/>
    <property type="evidence" value="ECO:0007669"/>
    <property type="project" value="InterPro"/>
</dbReference>
<evidence type="ECO:0000256" key="7">
    <source>
        <dbReference type="ARBA" id="ARBA00022723"/>
    </source>
</evidence>
<dbReference type="EC" id="2.3.2.27" evidence="4"/>
<dbReference type="KEGG" id="egr:104450738"/>
<dbReference type="Gramene" id="KCW70977">
    <property type="protein sequence ID" value="KCW70977"/>
    <property type="gene ID" value="EUGRSUZ_F04086"/>
</dbReference>
<feature type="transmembrane region" description="Helical" evidence="16">
    <location>
        <begin position="34"/>
        <end position="58"/>
    </location>
</feature>
<dbReference type="OrthoDB" id="8062037at2759"/>
<keyword evidence="6 16" id="KW-0812">Transmembrane</keyword>
<keyword evidence="8 14" id="KW-0863">Zinc-finger</keyword>
<dbReference type="InParanoid" id="A0A059BXZ9"/>
<evidence type="ECO:0000256" key="3">
    <source>
        <dbReference type="ARBA" id="ARBA00004906"/>
    </source>
</evidence>
<feature type="compositionally biased region" description="Gly residues" evidence="15">
    <location>
        <begin position="7"/>
        <end position="19"/>
    </location>
</feature>
<dbReference type="Pfam" id="PF13639">
    <property type="entry name" value="zf-RING_2"/>
    <property type="match status" value="1"/>
</dbReference>
<evidence type="ECO:0000256" key="6">
    <source>
        <dbReference type="ARBA" id="ARBA00022692"/>
    </source>
</evidence>
<evidence type="ECO:0000256" key="15">
    <source>
        <dbReference type="SAM" id="MobiDB-lite"/>
    </source>
</evidence>
<evidence type="ECO:0000256" key="11">
    <source>
        <dbReference type="ARBA" id="ARBA00022989"/>
    </source>
</evidence>
<comment type="pathway">
    <text evidence="3">Protein modification; protein ubiquitination.</text>
</comment>
<dbReference type="FunCoup" id="A0A059BXZ9">
    <property type="interactions" value="10"/>
</dbReference>
<dbReference type="PROSITE" id="PS50089">
    <property type="entry name" value="ZF_RING_2"/>
    <property type="match status" value="1"/>
</dbReference>
<dbReference type="SMART" id="SM00184">
    <property type="entry name" value="RING"/>
    <property type="match status" value="1"/>
</dbReference>
<organism evidence="18">
    <name type="scientific">Eucalyptus grandis</name>
    <name type="common">Flooded gum</name>
    <dbReference type="NCBI Taxonomy" id="71139"/>
    <lineage>
        <taxon>Eukaryota</taxon>
        <taxon>Viridiplantae</taxon>
        <taxon>Streptophyta</taxon>
        <taxon>Embryophyta</taxon>
        <taxon>Tracheophyta</taxon>
        <taxon>Spermatophyta</taxon>
        <taxon>Magnoliopsida</taxon>
        <taxon>eudicotyledons</taxon>
        <taxon>Gunneridae</taxon>
        <taxon>Pentapetalae</taxon>
        <taxon>rosids</taxon>
        <taxon>malvids</taxon>
        <taxon>Myrtales</taxon>
        <taxon>Myrtaceae</taxon>
        <taxon>Myrtoideae</taxon>
        <taxon>Eucalypteae</taxon>
        <taxon>Eucalyptus</taxon>
    </lineage>
</organism>
<keyword evidence="5" id="KW-0808">Transferase</keyword>
<evidence type="ECO:0000256" key="13">
    <source>
        <dbReference type="ARBA" id="ARBA00024209"/>
    </source>
</evidence>
<accession>A0A059BXZ9</accession>
<dbReference type="CDD" id="cd16461">
    <property type="entry name" value="RING-H2_EL5-like"/>
    <property type="match status" value="1"/>
</dbReference>
<dbReference type="PANTHER" id="PTHR46913">
    <property type="entry name" value="RING-H2 FINGER PROTEIN ATL16"/>
    <property type="match status" value="1"/>
</dbReference>
<proteinExistence type="inferred from homology"/>
<comment type="similarity">
    <text evidence="13">Belongs to the RING-type zinc finger family. ATL subfamily.</text>
</comment>
<evidence type="ECO:0000256" key="4">
    <source>
        <dbReference type="ARBA" id="ARBA00012483"/>
    </source>
</evidence>
<evidence type="ECO:0000256" key="9">
    <source>
        <dbReference type="ARBA" id="ARBA00022786"/>
    </source>
</evidence>
<dbReference type="eggNOG" id="KOG0800">
    <property type="taxonomic scope" value="Eukaryota"/>
</dbReference>
<dbReference type="InterPro" id="IPR044600">
    <property type="entry name" value="ATL1/ATL16-like"/>
</dbReference>
<dbReference type="AlphaFoldDB" id="A0A059BXZ9"/>
<protein>
    <recommendedName>
        <fullName evidence="4">RING-type E3 ubiquitin transferase</fullName>
        <ecNumber evidence="4">2.3.2.27</ecNumber>
    </recommendedName>
</protein>
<evidence type="ECO:0000313" key="18">
    <source>
        <dbReference type="EMBL" id="KCW70977.1"/>
    </source>
</evidence>
<evidence type="ECO:0000256" key="5">
    <source>
        <dbReference type="ARBA" id="ARBA00022679"/>
    </source>
</evidence>
<comment type="catalytic activity">
    <reaction evidence="1">
        <text>S-ubiquitinyl-[E2 ubiquitin-conjugating enzyme]-L-cysteine + [acceptor protein]-L-lysine = [E2 ubiquitin-conjugating enzyme]-L-cysteine + N(6)-ubiquitinyl-[acceptor protein]-L-lysine.</text>
        <dbReference type="EC" id="2.3.2.27"/>
    </reaction>
</comment>
<keyword evidence="9" id="KW-0833">Ubl conjugation pathway</keyword>
<dbReference type="OMA" id="RAFIFCV"/>
<evidence type="ECO:0000256" key="14">
    <source>
        <dbReference type="PROSITE-ProRule" id="PRU00175"/>
    </source>
</evidence>
<dbReference type="PANTHER" id="PTHR46913:SF23">
    <property type="entry name" value="E3 UBIQUITIN-PROTEIN LIGASE RHA4A-RELATED"/>
    <property type="match status" value="1"/>
</dbReference>
<gene>
    <name evidence="18" type="ORF">EUGRSUZ_F04086</name>
</gene>
<dbReference type="InterPro" id="IPR013083">
    <property type="entry name" value="Znf_RING/FYVE/PHD"/>
</dbReference>
<evidence type="ECO:0000256" key="8">
    <source>
        <dbReference type="ARBA" id="ARBA00022771"/>
    </source>
</evidence>
<reference evidence="18" key="1">
    <citation type="submission" date="2013-07" db="EMBL/GenBank/DDBJ databases">
        <title>The genome of Eucalyptus grandis.</title>
        <authorList>
            <person name="Schmutz J."/>
            <person name="Hayes R."/>
            <person name="Myburg A."/>
            <person name="Tuskan G."/>
            <person name="Grattapaglia D."/>
            <person name="Rokhsar D.S."/>
        </authorList>
    </citation>
    <scope>NUCLEOTIDE SEQUENCE</scope>
    <source>
        <tissue evidence="18">Leaf extractions</tissue>
    </source>
</reference>
<comment type="subcellular location">
    <subcellularLocation>
        <location evidence="2">Membrane</location>
        <topology evidence="2">Single-pass membrane protein</topology>
    </subcellularLocation>
</comment>
<evidence type="ECO:0000256" key="10">
    <source>
        <dbReference type="ARBA" id="ARBA00022833"/>
    </source>
</evidence>
<dbReference type="FunFam" id="3.30.40.10:FF:000503">
    <property type="entry name" value="RING-H2 finger protein ATL7"/>
    <property type="match status" value="1"/>
</dbReference>
<dbReference type="GO" id="GO:0006511">
    <property type="term" value="P:ubiquitin-dependent protein catabolic process"/>
    <property type="evidence" value="ECO:0000318"/>
    <property type="project" value="GO_Central"/>
</dbReference>